<dbReference type="PANTHER" id="PTHR48021:SF32">
    <property type="entry name" value="FACILITATED TREHALOSE TRANSPORTER TRET1-2 HOMOLOG-LIKE PROTEIN"/>
    <property type="match status" value="1"/>
</dbReference>
<dbReference type="AlphaFoldDB" id="A0A8J6LR84"/>
<protein>
    <recommendedName>
        <fullName evidence="6">Major facilitator superfamily (MFS) profile domain-containing protein</fullName>
    </recommendedName>
</protein>
<dbReference type="PROSITE" id="PS00216">
    <property type="entry name" value="SUGAR_TRANSPORT_1"/>
    <property type="match status" value="1"/>
</dbReference>
<organism evidence="7 8">
    <name type="scientific">Tenebrio molitor</name>
    <name type="common">Yellow mealworm beetle</name>
    <dbReference type="NCBI Taxonomy" id="7067"/>
    <lineage>
        <taxon>Eukaryota</taxon>
        <taxon>Metazoa</taxon>
        <taxon>Ecdysozoa</taxon>
        <taxon>Arthropoda</taxon>
        <taxon>Hexapoda</taxon>
        <taxon>Insecta</taxon>
        <taxon>Pterygota</taxon>
        <taxon>Neoptera</taxon>
        <taxon>Endopterygota</taxon>
        <taxon>Coleoptera</taxon>
        <taxon>Polyphaga</taxon>
        <taxon>Cucujiformia</taxon>
        <taxon>Tenebrionidae</taxon>
        <taxon>Tenebrio</taxon>
    </lineage>
</organism>
<dbReference type="InterPro" id="IPR005829">
    <property type="entry name" value="Sugar_transporter_CS"/>
</dbReference>
<feature type="transmembrane region" description="Helical" evidence="5">
    <location>
        <begin position="164"/>
        <end position="182"/>
    </location>
</feature>
<dbReference type="SUPFAM" id="SSF103473">
    <property type="entry name" value="MFS general substrate transporter"/>
    <property type="match status" value="1"/>
</dbReference>
<dbReference type="Gene3D" id="1.20.1250.20">
    <property type="entry name" value="MFS general substrate transporter like domains"/>
    <property type="match status" value="1"/>
</dbReference>
<accession>A0A8J6LR84</accession>
<dbReference type="InterPro" id="IPR050549">
    <property type="entry name" value="MFS_Trehalose_Transporter"/>
</dbReference>
<dbReference type="Pfam" id="PF00083">
    <property type="entry name" value="Sugar_tr"/>
    <property type="match status" value="1"/>
</dbReference>
<reference evidence="7" key="2">
    <citation type="submission" date="2021-08" db="EMBL/GenBank/DDBJ databases">
        <authorList>
            <person name="Eriksson T."/>
        </authorList>
    </citation>
    <scope>NUCLEOTIDE SEQUENCE</scope>
    <source>
        <strain evidence="7">Stoneville</strain>
        <tissue evidence="7">Whole head</tissue>
    </source>
</reference>
<keyword evidence="2 5" id="KW-0812">Transmembrane</keyword>
<dbReference type="InterPro" id="IPR005828">
    <property type="entry name" value="MFS_sugar_transport-like"/>
</dbReference>
<evidence type="ECO:0000256" key="4">
    <source>
        <dbReference type="ARBA" id="ARBA00023136"/>
    </source>
</evidence>
<name>A0A8J6LR84_TENMO</name>
<proteinExistence type="predicted"/>
<dbReference type="FunFam" id="1.20.1250.20:FF:000249">
    <property type="entry name" value="facilitated trehalose transporter Tret1"/>
    <property type="match status" value="1"/>
</dbReference>
<feature type="transmembrane region" description="Helical" evidence="5">
    <location>
        <begin position="554"/>
        <end position="573"/>
    </location>
</feature>
<feature type="transmembrane region" description="Helical" evidence="5">
    <location>
        <begin position="251"/>
        <end position="273"/>
    </location>
</feature>
<feature type="transmembrane region" description="Helical" evidence="5">
    <location>
        <begin position="194"/>
        <end position="212"/>
    </location>
</feature>
<evidence type="ECO:0000313" key="7">
    <source>
        <dbReference type="EMBL" id="KAH0822666.1"/>
    </source>
</evidence>
<feature type="transmembrane region" description="Helical" evidence="5">
    <location>
        <begin position="279"/>
        <end position="297"/>
    </location>
</feature>
<evidence type="ECO:0000313" key="8">
    <source>
        <dbReference type="Proteomes" id="UP000719412"/>
    </source>
</evidence>
<feature type="transmembrane region" description="Helical" evidence="5">
    <location>
        <begin position="218"/>
        <end position="239"/>
    </location>
</feature>
<evidence type="ECO:0000256" key="3">
    <source>
        <dbReference type="ARBA" id="ARBA00022989"/>
    </source>
</evidence>
<keyword evidence="4 5" id="KW-0472">Membrane</keyword>
<comment type="subcellular location">
    <subcellularLocation>
        <location evidence="1">Membrane</location>
        <topology evidence="1">Multi-pass membrane protein</topology>
    </subcellularLocation>
</comment>
<evidence type="ECO:0000256" key="1">
    <source>
        <dbReference type="ARBA" id="ARBA00004141"/>
    </source>
</evidence>
<comment type="caution">
    <text evidence="7">The sequence shown here is derived from an EMBL/GenBank/DDBJ whole genome shotgun (WGS) entry which is preliminary data.</text>
</comment>
<keyword evidence="3 5" id="KW-1133">Transmembrane helix</keyword>
<dbReference type="InterPro" id="IPR036259">
    <property type="entry name" value="MFS_trans_sf"/>
</dbReference>
<dbReference type="InterPro" id="IPR020846">
    <property type="entry name" value="MFS_dom"/>
</dbReference>
<reference evidence="7" key="1">
    <citation type="journal article" date="2020" name="J Insects Food Feed">
        <title>The yellow mealworm (Tenebrio molitor) genome: a resource for the emerging insects as food and feed industry.</title>
        <authorList>
            <person name="Eriksson T."/>
            <person name="Andere A."/>
            <person name="Kelstrup H."/>
            <person name="Emery V."/>
            <person name="Picard C."/>
        </authorList>
    </citation>
    <scope>NUCLEOTIDE SEQUENCE</scope>
    <source>
        <strain evidence="7">Stoneville</strain>
        <tissue evidence="7">Whole head</tissue>
    </source>
</reference>
<feature type="transmembrane region" description="Helical" evidence="5">
    <location>
        <begin position="371"/>
        <end position="396"/>
    </location>
</feature>
<feature type="transmembrane region" description="Helical" evidence="5">
    <location>
        <begin position="522"/>
        <end position="542"/>
    </location>
</feature>
<feature type="transmembrane region" description="Helical" evidence="5">
    <location>
        <begin position="445"/>
        <end position="467"/>
    </location>
</feature>
<dbReference type="GO" id="GO:0016020">
    <property type="term" value="C:membrane"/>
    <property type="evidence" value="ECO:0007669"/>
    <property type="project" value="UniProtKB-SubCell"/>
</dbReference>
<evidence type="ECO:0000259" key="6">
    <source>
        <dbReference type="PROSITE" id="PS50850"/>
    </source>
</evidence>
<sequence length="592" mass="67356">MLYSLKPNFFQDILPLFQALFAHIGHFFDGNNLFGEKASGIVNSSKGTMPDLPEVLEDFLWIMFEEQFGNFWIPQATWSRDWCHTPQTEPRSHTRDTNPRVHDRKYPIISTLNTKTFANNDEILACCIAHSLVIQAGINMSFSAILLPQLDEKKSSIHISKSEASWIASIVAIALPLGSFIIGPLMDKFGRKKLCICTTIPFAVSWIMHASAKNVWHLYLARIIAGFSGGLTTVALVYVSEVTHPNYRTMLLSLNSVFVSFGILFTCVLGLWFRWRVMAIINCFCVLITLVMLWFIPESPQWEIVFKNDSTAAAKSLKWLYSDQKIFENQYERLLDTTSRKRRRSSIKGTDEESTRLLKIKKELSIYKEPIVYKPFCILLIIFVFQQLSCGYVIIFYAVDLFREIGGHFEKGLDEFVALVLLGSIRFIMAIISALISKRVGRRPLFFISGLGMCLTSLVAGVYMYFTVMPPDELAKLSIQKDKTDNIALYCVLGYVCFSSLGYLVIPWTLIGELLPVKVRGVLGGVMISIAYILMFFTVKIFPFVLDLIKIQCVFYVMSLVNVCGVIFIFFFLPETLGKTFNDIEGYFKREG</sequence>
<evidence type="ECO:0000256" key="2">
    <source>
        <dbReference type="ARBA" id="ARBA00022692"/>
    </source>
</evidence>
<gene>
    <name evidence="7" type="ORF">GEV33_000125</name>
</gene>
<keyword evidence="8" id="KW-1185">Reference proteome</keyword>
<dbReference type="GO" id="GO:0022857">
    <property type="term" value="F:transmembrane transporter activity"/>
    <property type="evidence" value="ECO:0007669"/>
    <property type="project" value="InterPro"/>
</dbReference>
<dbReference type="PROSITE" id="PS50850">
    <property type="entry name" value="MFS"/>
    <property type="match status" value="1"/>
</dbReference>
<dbReference type="PANTHER" id="PTHR48021">
    <property type="match status" value="1"/>
</dbReference>
<dbReference type="Proteomes" id="UP000719412">
    <property type="component" value="Unassembled WGS sequence"/>
</dbReference>
<feature type="domain" description="Major facilitator superfamily (MFS) profile" evidence="6">
    <location>
        <begin position="125"/>
        <end position="577"/>
    </location>
</feature>
<evidence type="ECO:0000256" key="5">
    <source>
        <dbReference type="SAM" id="Phobius"/>
    </source>
</evidence>
<feature type="transmembrane region" description="Helical" evidence="5">
    <location>
        <begin position="416"/>
        <end position="436"/>
    </location>
</feature>
<dbReference type="EMBL" id="JABDTM020000413">
    <property type="protein sequence ID" value="KAH0822666.1"/>
    <property type="molecule type" value="Genomic_DNA"/>
</dbReference>
<feature type="transmembrane region" description="Helical" evidence="5">
    <location>
        <begin position="487"/>
        <end position="510"/>
    </location>
</feature>